<reference evidence="2 3" key="1">
    <citation type="submission" date="2014-04" db="EMBL/GenBank/DDBJ databases">
        <authorList>
            <consortium name="DOE Joint Genome Institute"/>
            <person name="Kuo A."/>
            <person name="Gay G."/>
            <person name="Dore J."/>
            <person name="Kohler A."/>
            <person name="Nagy L.G."/>
            <person name="Floudas D."/>
            <person name="Copeland A."/>
            <person name="Barry K.W."/>
            <person name="Cichocki N."/>
            <person name="Veneault-Fourrey C."/>
            <person name="LaButti K."/>
            <person name="Lindquist E.A."/>
            <person name="Lipzen A."/>
            <person name="Lundell T."/>
            <person name="Morin E."/>
            <person name="Murat C."/>
            <person name="Sun H."/>
            <person name="Tunlid A."/>
            <person name="Henrissat B."/>
            <person name="Grigoriev I.V."/>
            <person name="Hibbett D.S."/>
            <person name="Martin F."/>
            <person name="Nordberg H.P."/>
            <person name="Cantor M.N."/>
            <person name="Hua S.X."/>
        </authorList>
    </citation>
    <scope>NUCLEOTIDE SEQUENCE [LARGE SCALE GENOMIC DNA]</scope>
    <source>
        <strain evidence="3">h7</strain>
    </source>
</reference>
<protein>
    <submittedName>
        <fullName evidence="2">Uncharacterized protein</fullName>
    </submittedName>
</protein>
<sequence>MITTSRIGIKVATKAVTTMRESRTMATGDDASSSAHPSPPLSPSLTCAHPFPKSLAYASLSTGSRWRSTYTPTRSCMFDCAAMCTSRGGVSSTHRLDCTVLIFPEGVSHPHTTSLSTSFMFPYLCS</sequence>
<organism evidence="2 3">
    <name type="scientific">Hebeloma cylindrosporum</name>
    <dbReference type="NCBI Taxonomy" id="76867"/>
    <lineage>
        <taxon>Eukaryota</taxon>
        <taxon>Fungi</taxon>
        <taxon>Dikarya</taxon>
        <taxon>Basidiomycota</taxon>
        <taxon>Agaricomycotina</taxon>
        <taxon>Agaricomycetes</taxon>
        <taxon>Agaricomycetidae</taxon>
        <taxon>Agaricales</taxon>
        <taxon>Agaricineae</taxon>
        <taxon>Hymenogastraceae</taxon>
        <taxon>Hebeloma</taxon>
    </lineage>
</organism>
<evidence type="ECO:0000313" key="3">
    <source>
        <dbReference type="Proteomes" id="UP000053424"/>
    </source>
</evidence>
<dbReference type="HOGENOM" id="CLU_1981838_0_0_1"/>
<dbReference type="Proteomes" id="UP000053424">
    <property type="component" value="Unassembled WGS sequence"/>
</dbReference>
<dbReference type="EMBL" id="KN831785">
    <property type="protein sequence ID" value="KIM39449.1"/>
    <property type="molecule type" value="Genomic_DNA"/>
</dbReference>
<reference evidence="3" key="2">
    <citation type="submission" date="2015-01" db="EMBL/GenBank/DDBJ databases">
        <title>Evolutionary Origins and Diversification of the Mycorrhizal Mutualists.</title>
        <authorList>
            <consortium name="DOE Joint Genome Institute"/>
            <consortium name="Mycorrhizal Genomics Consortium"/>
            <person name="Kohler A."/>
            <person name="Kuo A."/>
            <person name="Nagy L.G."/>
            <person name="Floudas D."/>
            <person name="Copeland A."/>
            <person name="Barry K.W."/>
            <person name="Cichocki N."/>
            <person name="Veneault-Fourrey C."/>
            <person name="LaButti K."/>
            <person name="Lindquist E.A."/>
            <person name="Lipzen A."/>
            <person name="Lundell T."/>
            <person name="Morin E."/>
            <person name="Murat C."/>
            <person name="Riley R."/>
            <person name="Ohm R."/>
            <person name="Sun H."/>
            <person name="Tunlid A."/>
            <person name="Henrissat B."/>
            <person name="Grigoriev I.V."/>
            <person name="Hibbett D.S."/>
            <person name="Martin F."/>
        </authorList>
    </citation>
    <scope>NUCLEOTIDE SEQUENCE [LARGE SCALE GENOMIC DNA]</scope>
    <source>
        <strain evidence="3">h7</strain>
    </source>
</reference>
<evidence type="ECO:0000256" key="1">
    <source>
        <dbReference type="SAM" id="MobiDB-lite"/>
    </source>
</evidence>
<dbReference type="AlphaFoldDB" id="A0A0C3C5B8"/>
<evidence type="ECO:0000313" key="2">
    <source>
        <dbReference type="EMBL" id="KIM39449.1"/>
    </source>
</evidence>
<feature type="region of interest" description="Disordered" evidence="1">
    <location>
        <begin position="19"/>
        <end position="45"/>
    </location>
</feature>
<gene>
    <name evidence="2" type="ORF">M413DRAFT_191316</name>
</gene>
<name>A0A0C3C5B8_HEBCY</name>
<proteinExistence type="predicted"/>
<accession>A0A0C3C5B8</accession>
<keyword evidence="3" id="KW-1185">Reference proteome</keyword>